<organism evidence="1 2">
    <name type="scientific">Rhodocytophaga rosea</name>
    <dbReference type="NCBI Taxonomy" id="2704465"/>
    <lineage>
        <taxon>Bacteria</taxon>
        <taxon>Pseudomonadati</taxon>
        <taxon>Bacteroidota</taxon>
        <taxon>Cytophagia</taxon>
        <taxon>Cytophagales</taxon>
        <taxon>Rhodocytophagaceae</taxon>
        <taxon>Rhodocytophaga</taxon>
    </lineage>
</organism>
<gene>
    <name evidence="1" type="ORF">GXP67_17060</name>
</gene>
<dbReference type="EMBL" id="CP048222">
    <property type="protein sequence ID" value="QHT72053.1"/>
    <property type="molecule type" value="Genomic_DNA"/>
</dbReference>
<sequence>MEAIKETLYNWIISNAPAKGKEWLDQKLGLISAENAERQFYLAFGTAPRFVGKEKLQLTAGDIQKAGALRKGWNPAHWTTDQATRILLVLSLPHQDPQKFVHVLNQLFSTGDVGEQTALYLSLPLLPHPELHRHRTTEGIRTNMTDVFNAIALDNPYPSEYLDEPAWNQLVLKTIFVGSPLHRIHGLDQRANANLARMLSDFAHERWAAGRPVPAELWRPVGPFLNEQIFPDMEKLFNSGDTLQQSTAALACQASSLPQAKKLLNQHPQLADKIALGQISWDNIQEQ</sequence>
<reference evidence="1 2" key="1">
    <citation type="submission" date="2020-01" db="EMBL/GenBank/DDBJ databases">
        <authorList>
            <person name="Kim M.K."/>
        </authorList>
    </citation>
    <scope>NUCLEOTIDE SEQUENCE [LARGE SCALE GENOMIC DNA]</scope>
    <source>
        <strain evidence="1 2">172606-1</strain>
    </source>
</reference>
<dbReference type="Proteomes" id="UP000480178">
    <property type="component" value="Chromosome"/>
</dbReference>
<accession>A0A6C0GWS2</accession>
<dbReference type="InterPro" id="IPR047715">
    <property type="entry name" value="EboA_dom"/>
</dbReference>
<protein>
    <recommendedName>
        <fullName evidence="3">EboA family metabolite traffic protein</fullName>
    </recommendedName>
</protein>
<proteinExistence type="predicted"/>
<evidence type="ECO:0000313" key="1">
    <source>
        <dbReference type="EMBL" id="QHT72053.1"/>
    </source>
</evidence>
<dbReference type="KEGG" id="rhoz:GXP67_17060"/>
<dbReference type="NCBIfam" id="NF035938">
    <property type="entry name" value="EboA_domain"/>
    <property type="match status" value="1"/>
</dbReference>
<name>A0A6C0GWS2_9BACT</name>
<evidence type="ECO:0008006" key="3">
    <source>
        <dbReference type="Google" id="ProtNLM"/>
    </source>
</evidence>
<keyword evidence="2" id="KW-1185">Reference proteome</keyword>
<dbReference type="AlphaFoldDB" id="A0A6C0GWS2"/>
<evidence type="ECO:0000313" key="2">
    <source>
        <dbReference type="Proteomes" id="UP000480178"/>
    </source>
</evidence>